<reference evidence="1 2" key="1">
    <citation type="journal article" date="2022" name="Front. Microbiol.">
        <title>High genomic differentiation and limited gene flow indicate recent cryptic speciation within the genus Laspinema (cyanobacteria).</title>
        <authorList>
            <person name="Stanojkovic A."/>
            <person name="Skoupy S."/>
            <person name="Skaloud P."/>
            <person name="Dvorak P."/>
        </authorList>
    </citation>
    <scope>NUCLEOTIDE SEQUENCE [LARGE SCALE GENOMIC DNA]</scope>
    <source>
        <strain evidence="1 2">D2a</strain>
    </source>
</reference>
<comment type="caution">
    <text evidence="1">The sequence shown here is derived from an EMBL/GenBank/DDBJ whole genome shotgun (WGS) entry which is preliminary data.</text>
</comment>
<organism evidence="1 2">
    <name type="scientific">Laspinema palackyanum D2a</name>
    <dbReference type="NCBI Taxonomy" id="2953684"/>
    <lineage>
        <taxon>Bacteria</taxon>
        <taxon>Bacillati</taxon>
        <taxon>Cyanobacteriota</taxon>
        <taxon>Cyanophyceae</taxon>
        <taxon>Oscillatoriophycideae</taxon>
        <taxon>Oscillatoriales</taxon>
        <taxon>Laspinemataceae</taxon>
        <taxon>Laspinema</taxon>
        <taxon>Laspinema palackyanum</taxon>
    </lineage>
</organism>
<dbReference type="RefSeq" id="WP_368006920.1">
    <property type="nucleotide sequence ID" value="NZ_JAMXFF010000018.1"/>
</dbReference>
<proteinExistence type="predicted"/>
<evidence type="ECO:0000313" key="1">
    <source>
        <dbReference type="EMBL" id="MCT7967334.1"/>
    </source>
</evidence>
<gene>
    <name evidence="1" type="ORF">NG799_13405</name>
</gene>
<evidence type="ECO:0008006" key="3">
    <source>
        <dbReference type="Google" id="ProtNLM"/>
    </source>
</evidence>
<dbReference type="EMBL" id="JAMXFF010000018">
    <property type="protein sequence ID" value="MCT7967334.1"/>
    <property type="molecule type" value="Genomic_DNA"/>
</dbReference>
<protein>
    <recommendedName>
        <fullName evidence="3">Restriction endonuclease</fullName>
    </recommendedName>
</protein>
<name>A0ABT2MRF8_9CYAN</name>
<sequence>MTDELQNVERIRAGLEAALNELVQDIATLQIFPPDRFPLGWRKAAKGRTVWRLLEEMITQNLEVKHQDIGIQSFSPATSEVGVYDFIFSLDGQERVFVNIKSAIKGERLSKDDISKARKLEEFFSADATRILLIATFEIEFLANMTLQINKCTVLPVMWIADIYVNPSNNANLQSSKYKSIQTATRRTGLEFLELLRGEIKKADEKGATKRRKQADR</sequence>
<evidence type="ECO:0000313" key="2">
    <source>
        <dbReference type="Proteomes" id="UP001525890"/>
    </source>
</evidence>
<accession>A0ABT2MRF8</accession>
<dbReference type="Proteomes" id="UP001525890">
    <property type="component" value="Unassembled WGS sequence"/>
</dbReference>
<keyword evidence="2" id="KW-1185">Reference proteome</keyword>